<keyword evidence="2" id="KW-0547">Nucleotide-binding</keyword>
<dbReference type="PANTHER" id="PTHR43788:SF16">
    <property type="entry name" value="HELICASE WITH ZINC FINGER 2"/>
    <property type="match status" value="1"/>
</dbReference>
<feature type="compositionally biased region" description="Basic residues" evidence="7">
    <location>
        <begin position="267"/>
        <end position="292"/>
    </location>
</feature>
<reference evidence="9 10" key="1">
    <citation type="submission" date="2022-05" db="EMBL/GenBank/DDBJ databases">
        <authorList>
            <consortium name="Genoscope - CEA"/>
            <person name="William W."/>
        </authorList>
    </citation>
    <scope>NUCLEOTIDE SEQUENCE [LARGE SCALE GENOMIC DNA]</scope>
</reference>
<feature type="compositionally biased region" description="Polar residues" evidence="7">
    <location>
        <begin position="758"/>
        <end position="772"/>
    </location>
</feature>
<dbReference type="PANTHER" id="PTHR43788">
    <property type="entry name" value="DNA2/NAM7 HELICASE FAMILY MEMBER"/>
    <property type="match status" value="1"/>
</dbReference>
<dbReference type="EMBL" id="CALNXK010000005">
    <property type="protein sequence ID" value="CAH3037043.1"/>
    <property type="molecule type" value="Genomic_DNA"/>
</dbReference>
<dbReference type="Pfam" id="PF25049">
    <property type="entry name" value="OB_HELZ2"/>
    <property type="match status" value="1"/>
</dbReference>
<dbReference type="InterPro" id="IPR047187">
    <property type="entry name" value="SF1_C_Upf1"/>
</dbReference>
<feature type="compositionally biased region" description="Basic and acidic residues" evidence="7">
    <location>
        <begin position="1974"/>
        <end position="2016"/>
    </location>
</feature>
<dbReference type="SUPFAM" id="SSF52540">
    <property type="entry name" value="P-loop containing nucleoside triphosphate hydrolases"/>
    <property type="match status" value="2"/>
</dbReference>
<dbReference type="Pfam" id="PF00773">
    <property type="entry name" value="RNB"/>
    <property type="match status" value="1"/>
</dbReference>
<evidence type="ECO:0000256" key="6">
    <source>
        <dbReference type="ARBA" id="ARBA00023158"/>
    </source>
</evidence>
<keyword evidence="10" id="KW-1185">Reference proteome</keyword>
<dbReference type="InterPro" id="IPR012340">
    <property type="entry name" value="NA-bd_OB-fold"/>
</dbReference>
<dbReference type="InterPro" id="IPR050534">
    <property type="entry name" value="Coronavir_polyprotein_1ab"/>
</dbReference>
<evidence type="ECO:0000259" key="8">
    <source>
        <dbReference type="SMART" id="SM00955"/>
    </source>
</evidence>
<evidence type="ECO:0000256" key="2">
    <source>
        <dbReference type="ARBA" id="ARBA00022741"/>
    </source>
</evidence>
<dbReference type="SMART" id="SM00955">
    <property type="entry name" value="RNB"/>
    <property type="match status" value="1"/>
</dbReference>
<dbReference type="Gene3D" id="3.40.50.300">
    <property type="entry name" value="P-loop containing nucleotide triphosphate hydrolases"/>
    <property type="match status" value="4"/>
</dbReference>
<dbReference type="Gene3D" id="1.25.40.10">
    <property type="entry name" value="Tetratricopeptide repeat domain"/>
    <property type="match status" value="1"/>
</dbReference>
<feature type="domain" description="RNB" evidence="8">
    <location>
        <begin position="2411"/>
        <end position="2773"/>
    </location>
</feature>
<comment type="similarity">
    <text evidence="1">Belongs to the DNA2/NAM7 helicase family.</text>
</comment>
<dbReference type="Pfam" id="PF13087">
    <property type="entry name" value="AAA_12"/>
    <property type="match status" value="2"/>
</dbReference>
<proteinExistence type="inferred from homology"/>
<accession>A0ABN8MYD1</accession>
<evidence type="ECO:0000256" key="4">
    <source>
        <dbReference type="ARBA" id="ARBA00022806"/>
    </source>
</evidence>
<keyword evidence="6" id="KW-0943">RNA-mediated gene silencing</keyword>
<sequence length="3778" mass="429864">MVLIFFLPQGKYFEAIKDCEQAIEIADETNSSSLLSKSLFIKTTAIQNLGDYVNALPFAVWCKHLRPECEKIKATLCTIKDKLSEMFQDDFIVHTVLVTMLTFSNEMEMSRQNPEVAVECYSETLEILYFKFLPEVLLGRARCLLKLGRHTDAKNDCARVLWFESNNEKALQMMKQITENMKKTKEEETAKDKAEPQEEFPKEKKSDSHTDSIWSRRSVEPFRLSRDDQGQYSHREENEASAKVEGFEKQAELEQQQVEDEESAKAEKKRMKNKQKRMRKKEKKKEQQKKHTGLGSVILIEVTCNCLSDQQTISKTSTEADKNESDGVDSVTEEPIATRVDSVTKESAVSIMDSVTEEPSVIEEPAVSIPCSVNKKMGGSLKTLSSTFRNSVLCEDPFAKDFIPVQNSRRPRKQAAMAQDRHVHCRVQEPFSSPIEGKKQEEDVTSQGNTVPQIQQIYPSGALEIQESTNQRKREVPGHSSFDLEEFPPLDGSNLMSAHDPIKAPNASIKLPPPATMLNLKSDEKPEMHLSPEKRSSASLHALSSSSTTASHTTGLEKDKSRQPFLPVNLSQRSQSDSQSHEMSSPTRIPQGVEVVCDHFLQDNRTKPSSIHFKTKTCKECKDTGPLRFAVWNATDCCWQLMRPYPALKVPLRATLSVCKHFATLRPCPKDPCTFPHGAEESAIWEIEREGALPTPQEVLALAAAKAPAWEFPTKDNDALQTTDSNQQPKACFAMSSLEEFPRLGTALSKGSSDDATRNMSSSVCPKGSDSSKTTMAASNMAALQWAQASNFNDAPFPPRCSSQPKMSQLKPTTPEFIPAKETYANSLMKDSNLNSTERFTIDNVNSANSSAGGTKPLTHIVDISTADSKSVPSSDMASVEINQKMSSNKFTKIPDGVFVVCDDFLQKNLRIPRSILNKSKACKGCENRSKLKYAFWNNNNRQWQIIRQYPEKVPSHVAFSVCRQYAINTPCLRIPCSFAHGQEELDMWTLEREGVLPTPRETLTGLPEKTDERSIHMQPQLKYRPSPPGVKGGAFKLCRSCYTHERCRFGRGCLYAHSNGELMEWQHEYLRKGREKLQKELQDNDEVLSMEMTTNILKGPEEDVVESLPGVDVSCNPPELSVKLLENNGKATCQWVCNLTFKTSVVGYLRHVLLLYRYHNCYQLSEIRVGCYQDYRGCESYNVCYSAKLKEFWYKAPDVNNFSGRAKVSLTVSFESSLYGSFDQCIVFDFGRKPYLVRRLNVDVQSGSLPQTSIFSQHATATAVWDERSTDVVRFVHKTGEALQGEHLSRIYSLQKQGNITAEELRRDNYKTVMHQLLFVEEGFMKRELSSYTLGRTQLHAQWSVFDDMSGMKFAVDNELFGVLYLQEEDALRPDDAAGRLLYRNVSSVWIRLADSVSNKVYEAPVEKVESECVVLRLSSKTVSDLLLYDTCDVSVNAQFQLNRWPLCEMHAAIDRITTAQLRLIFPEPRVPVVRSEVTIRWRWLLDKRLNDNQKEVIKQIASPEYNSPPLVVFGPFGTGKTFTLNQAVRLMVQLDKSHRILLCTHSNRAADIHVELLHKYLTEQNGSPAARPLRIYQPMRRLETTSEIARNYCLTKGDMFVLPSRDDLVGHRVVVTTLSTSQVLLDLQVLHGFFTHILIDEAAQAVEPEALTPLIFVGPNTKVVFTGDHMQMSPEVYSPEARRLGLQKSLAERLFDIYDKHEAQEVREYYVLFLTENYRCHPDILKFPSDNFYGEKLLARGGTSQLAHPKYGPLLFFSARGKEYKEHDNSYVNLSEVYEVVKRVKEVAHNWPTQTWGPTKLSEIAVLSAYRYQVQTIRNSLRKEADLKDVKVDTIHNVQGEEFRALFISTVRTFHTCKPQQEDVRAGGSDRPLYWEFLSDPKLLNTAVTRARCLVAVVGDPVSLCTVGECRSIWRDYIKRCNEKGGLYGVTMEELDKEINAAIAGIELNPKAEPFVPKALSVPEKSINTEVGETRKVHDSKEIAEETQKDKNDGKDGKEKGQEISDKSDAKLDEDSLNVNDQCHSGKFINTSPDINQETNKVDGVDEKDDEERIVEPGDFQDDLLDDETVSPRDLDEIILAFVKKCEETLQSDAARLSMFQDSEFPPLEATGSKAIRPQTDANRHRFSVGGREELKEFFPEIHVINGRVEVHLTNLGFYSSPSERAQRIIASTKQQEFLDPSVLRQLLSDEPDKYKVCNLRLNPEKSQVGYAEIEDTETPDIEIKGRVRQAFDRDKVVLELIEKRTRSNADSGEFRFQGKVVGVLEHSISPHERQFVCTTDYRNPALMLPINKSAPKLVNLSDKSCKDIPIYRKDQNNRAIQVKMIEREKVLSGKYLFVVKYLQWKREFCYPLGIIVRMLPRGEDFKSSLEIAYAERGIRRVFKDDAMKYVKEKFPPQWLIPENEYATRTRIEKAFTIDPPTSLDLDDALTIESISLATFRVGIHIADVSFFVTPDSPLDNEAFLRGTSYYPGEGQKNLPMLPNELSEGHCSLLPDKDRLAVSVFITLDKDGNVTDEPKIQRTIVRSCCRLSYAEAQMIIDKREIGSKQVAKEIVDSVRQLNGVAQMRRCHRLGDESFDHWQNEESGEYFEAHELVEEMMILANEEVAKLLSRKCPELALLRVQLPPKDLRLADWVEKHGRYLRLSLQFSGIFRNSTKDEVSSLALLHSEKTMFKIQRWVWDGIRQAAESNDLPTLRHLICNERNHPQIAAAQSQFRRIQSQSRYVCEGDHPSANIHHYSLGIRSYTHFTSPIRRYIDISVHRLLLGLESPGCHKDNISKDDMAKVCRRSTFLIDNARKFGKDCKRIRLATTLQQQCHVTRVFIESIEKQSISLYICNPEDDHLAGKQKRMFISDMNPVALTEEEIGTDGEKCLVLTWKIRRYIAPDGSRNVKEESNAALSGHTGVNEIVEIPSDMWIQVLDTVRANDTGKLPSIIKQMETRLSIMSPSSTEMKRTQHKLPAHTRGEHYKHPHYGEKTPPSSNEAVFHFYEMKLALRKYNFLSVQLCPHMTRGILQPDIQMVNLNPYLNICIEHRKYPRESFAHTARHQASREQYETIDEYINAWKPVLAMEAATEAVKENDGFVIEHLSVEWEKEDESLTGFFTLTLVYCKNRQVEFFPGDLVCVRVPCPPKECSSFEKQGQRQVISIQSCSSYSHQGSFWVSHCIIDEVIEVKKEKVEVTMKHHQAASNIPAEITHGGSHRCTLELIHRTLPQRRMYAALCVNLRHSSELVHAICKGEEPKRETFGSLPPDLSLEQHGFKRLNHYQEAAVKEALSNPFSLIQGPPGTGKTVTGVHIANWFAQRNQRLTYKVLEKGKRKKEDETAYRAPPQLIYCGPSNKAVDVVTEYLMKIPSLKILRVYSDQIEQKEFPIPNKLKPARITRSEDELKMSSEKIRSVSLHHLIRSDVCPCAEELRTFEEGFAENKARGEPISEDDVAKYCKLIGHAERWALEESGVQIILCTCATAGSPRIANSCDNIQQCIVDECGMCLEPESLVPITSSGARQVVLIGDHKQLQPVIQDQVAKALGLSVSMFERHSKRARMLQLQYRMHKGICEFPSKEFYDDKLQTAEVVNSRPPSPVSFWPAQVRRRRDLPIVFCHVEGQEESSVITTSESNQESKRNMKEVRKVVQVAKYLVNRESVPKSDVVILSPYREQRSKISELLRGAYDDIHVTTITKSQGSEWDYVIMSLVRSLKKEEIDPEPSLSWLGEHLGFLRDEHQMNVGLTRARRGLCIIGEKNHVFNILVLNKRFFSLRKQKSSWDGRNVEQVDRTL</sequence>
<feature type="compositionally biased region" description="Basic and acidic residues" evidence="7">
    <location>
        <begin position="521"/>
        <end position="536"/>
    </location>
</feature>
<feature type="region of interest" description="Disordered" evidence="7">
    <location>
        <begin position="1972"/>
        <end position="2052"/>
    </location>
</feature>
<feature type="region of interest" description="Disordered" evidence="7">
    <location>
        <begin position="430"/>
        <end position="452"/>
    </location>
</feature>
<keyword evidence="4" id="KW-0347">Helicase</keyword>
<dbReference type="InterPro" id="IPR041677">
    <property type="entry name" value="DNA2/NAM7_AAA_11"/>
</dbReference>
<evidence type="ECO:0000256" key="7">
    <source>
        <dbReference type="SAM" id="MobiDB-lite"/>
    </source>
</evidence>
<dbReference type="InterPro" id="IPR041679">
    <property type="entry name" value="DNA2/NAM7-like_C"/>
</dbReference>
<evidence type="ECO:0000313" key="9">
    <source>
        <dbReference type="EMBL" id="CAH3037043.1"/>
    </source>
</evidence>
<dbReference type="InterPro" id="IPR056787">
    <property type="entry name" value="OB_HELZ2"/>
</dbReference>
<dbReference type="InterPro" id="IPR011990">
    <property type="entry name" value="TPR-like_helical_dom_sf"/>
</dbReference>
<dbReference type="InterPro" id="IPR026122">
    <property type="entry name" value="MOV-10/SDE3_DEXXQ/H-box"/>
</dbReference>
<protein>
    <recommendedName>
        <fullName evidence="8">RNB domain-containing protein</fullName>
    </recommendedName>
</protein>
<feature type="region of interest" description="Disordered" evidence="7">
    <location>
        <begin position="315"/>
        <end position="335"/>
    </location>
</feature>
<dbReference type="CDD" id="cd18038">
    <property type="entry name" value="DEXXQc_Helz-like"/>
    <property type="match status" value="1"/>
</dbReference>
<evidence type="ECO:0000256" key="5">
    <source>
        <dbReference type="ARBA" id="ARBA00022840"/>
    </source>
</evidence>
<dbReference type="SUPFAM" id="SSF48452">
    <property type="entry name" value="TPR-like"/>
    <property type="match status" value="1"/>
</dbReference>
<feature type="compositionally biased region" description="Low complexity" evidence="7">
    <location>
        <begin position="574"/>
        <end position="585"/>
    </location>
</feature>
<feature type="compositionally biased region" description="Low complexity" evidence="7">
    <location>
        <begin position="537"/>
        <end position="554"/>
    </location>
</feature>
<dbReference type="SUPFAM" id="SSF50249">
    <property type="entry name" value="Nucleic acid-binding proteins"/>
    <property type="match status" value="2"/>
</dbReference>
<dbReference type="Pfam" id="PF13086">
    <property type="entry name" value="AAA_11"/>
    <property type="match status" value="3"/>
</dbReference>
<organism evidence="9 10">
    <name type="scientific">Porites lobata</name>
    <dbReference type="NCBI Taxonomy" id="104759"/>
    <lineage>
        <taxon>Eukaryota</taxon>
        <taxon>Metazoa</taxon>
        <taxon>Cnidaria</taxon>
        <taxon>Anthozoa</taxon>
        <taxon>Hexacorallia</taxon>
        <taxon>Scleractinia</taxon>
        <taxon>Fungiina</taxon>
        <taxon>Poritidae</taxon>
        <taxon>Porites</taxon>
    </lineage>
</organism>
<name>A0ABN8MYD1_9CNID</name>
<feature type="compositionally biased region" description="Basic and acidic residues" evidence="7">
    <location>
        <begin position="217"/>
        <end position="252"/>
    </location>
</feature>
<dbReference type="InterPro" id="IPR001900">
    <property type="entry name" value="RNase_II/R"/>
</dbReference>
<dbReference type="CDD" id="cd18808">
    <property type="entry name" value="SF1_C_Upf1"/>
    <property type="match status" value="2"/>
</dbReference>
<gene>
    <name evidence="9" type="ORF">PLOB_00035762</name>
</gene>
<evidence type="ECO:0000313" key="10">
    <source>
        <dbReference type="Proteomes" id="UP001159405"/>
    </source>
</evidence>
<evidence type="ECO:0000256" key="1">
    <source>
        <dbReference type="ARBA" id="ARBA00007913"/>
    </source>
</evidence>
<comment type="caution">
    <text evidence="9">The sequence shown here is derived from an EMBL/GenBank/DDBJ whole genome shotgun (WGS) entry which is preliminary data.</text>
</comment>
<dbReference type="PROSITE" id="PS01175">
    <property type="entry name" value="RIBONUCLEASE_II"/>
    <property type="match status" value="1"/>
</dbReference>
<dbReference type="InterPro" id="IPR022966">
    <property type="entry name" value="RNase_II/R_CS"/>
</dbReference>
<dbReference type="Proteomes" id="UP001159405">
    <property type="component" value="Unassembled WGS sequence"/>
</dbReference>
<feature type="region of interest" description="Disordered" evidence="7">
    <location>
        <begin position="468"/>
        <end position="589"/>
    </location>
</feature>
<dbReference type="InterPro" id="IPR027417">
    <property type="entry name" value="P-loop_NTPase"/>
</dbReference>
<feature type="region of interest" description="Disordered" evidence="7">
    <location>
        <begin position="748"/>
        <end position="772"/>
    </location>
</feature>
<feature type="compositionally biased region" description="Basic and acidic residues" evidence="7">
    <location>
        <begin position="181"/>
        <end position="210"/>
    </location>
</feature>
<evidence type="ECO:0000256" key="3">
    <source>
        <dbReference type="ARBA" id="ARBA00022801"/>
    </source>
</evidence>
<keyword evidence="5" id="KW-0067">ATP-binding</keyword>
<feature type="compositionally biased region" description="Polar residues" evidence="7">
    <location>
        <begin position="2019"/>
        <end position="2041"/>
    </location>
</feature>
<feature type="region of interest" description="Disordered" evidence="7">
    <location>
        <begin position="181"/>
        <end position="292"/>
    </location>
</feature>
<keyword evidence="3" id="KW-0378">Hydrolase</keyword>